<dbReference type="EMBL" id="BMQA01000004">
    <property type="protein sequence ID" value="GGJ06813.1"/>
    <property type="molecule type" value="Genomic_DNA"/>
</dbReference>
<dbReference type="PANTHER" id="PTHR43798:SF29">
    <property type="entry name" value="AB HYDROLASE-1 DOMAIN-CONTAINING PROTEIN"/>
    <property type="match status" value="1"/>
</dbReference>
<evidence type="ECO:0000313" key="3">
    <source>
        <dbReference type="Proteomes" id="UP000657574"/>
    </source>
</evidence>
<evidence type="ECO:0000259" key="1">
    <source>
        <dbReference type="Pfam" id="PF00561"/>
    </source>
</evidence>
<dbReference type="SUPFAM" id="SSF53474">
    <property type="entry name" value="alpha/beta-Hydrolases"/>
    <property type="match status" value="1"/>
</dbReference>
<dbReference type="PANTHER" id="PTHR43798">
    <property type="entry name" value="MONOACYLGLYCEROL LIPASE"/>
    <property type="match status" value="1"/>
</dbReference>
<dbReference type="InterPro" id="IPR000073">
    <property type="entry name" value="AB_hydrolase_1"/>
</dbReference>
<dbReference type="Proteomes" id="UP000657574">
    <property type="component" value="Unassembled WGS sequence"/>
</dbReference>
<protein>
    <recommendedName>
        <fullName evidence="1">AB hydrolase-1 domain-containing protein</fullName>
    </recommendedName>
</protein>
<name>A0A917KCL8_9ACTN</name>
<evidence type="ECO:0000313" key="2">
    <source>
        <dbReference type="EMBL" id="GGJ06813.1"/>
    </source>
</evidence>
<dbReference type="AlphaFoldDB" id="A0A917KCL8"/>
<dbReference type="GO" id="GO:0003824">
    <property type="term" value="F:catalytic activity"/>
    <property type="evidence" value="ECO:0007669"/>
    <property type="project" value="UniProtKB-ARBA"/>
</dbReference>
<reference evidence="2" key="1">
    <citation type="journal article" date="2014" name="Int. J. Syst. Evol. Microbiol.">
        <title>Complete genome sequence of Corynebacterium casei LMG S-19264T (=DSM 44701T), isolated from a smear-ripened cheese.</title>
        <authorList>
            <consortium name="US DOE Joint Genome Institute (JGI-PGF)"/>
            <person name="Walter F."/>
            <person name="Albersmeier A."/>
            <person name="Kalinowski J."/>
            <person name="Ruckert C."/>
        </authorList>
    </citation>
    <scope>NUCLEOTIDE SEQUENCE</scope>
    <source>
        <strain evidence="2">JCM 3086</strain>
    </source>
</reference>
<feature type="domain" description="AB hydrolase-1" evidence="1">
    <location>
        <begin position="18"/>
        <end position="245"/>
    </location>
</feature>
<dbReference type="InterPro" id="IPR029058">
    <property type="entry name" value="AB_hydrolase_fold"/>
</dbReference>
<comment type="caution">
    <text evidence="2">The sequence shown here is derived from an EMBL/GenBank/DDBJ whole genome shotgun (WGS) entry which is preliminary data.</text>
</comment>
<dbReference type="RefSeq" id="WP_229840072.1">
    <property type="nucleotide sequence ID" value="NZ_BMQA01000004.1"/>
</dbReference>
<reference evidence="2" key="2">
    <citation type="submission" date="2020-09" db="EMBL/GenBank/DDBJ databases">
        <authorList>
            <person name="Sun Q."/>
            <person name="Ohkuma M."/>
        </authorList>
    </citation>
    <scope>NUCLEOTIDE SEQUENCE</scope>
    <source>
        <strain evidence="2">JCM 3086</strain>
    </source>
</reference>
<dbReference type="Gene3D" id="3.40.50.1820">
    <property type="entry name" value="alpha/beta hydrolase"/>
    <property type="match status" value="1"/>
</dbReference>
<proteinExistence type="predicted"/>
<keyword evidence="3" id="KW-1185">Reference proteome</keyword>
<dbReference type="PRINTS" id="PR00111">
    <property type="entry name" value="ABHYDROLASE"/>
</dbReference>
<dbReference type="Pfam" id="PF00561">
    <property type="entry name" value="Abhydrolase_1"/>
    <property type="match status" value="1"/>
</dbReference>
<sequence length="265" mass="27112">MRFTPLPHHTVEGPPGAPVLVLGPSLGTSTAVWEPQPPTLAEHYRVLRFDLPGHGASPGALLPDTGPGRTTVADLARLVLGLVDHYDTGRFHYAGISLGGAIGAQLALRHPERVASLALVCSSAHFGGPEGWRERAALVRRAGMGALAGLMPARWFADPATAGTPYGKALLGDLAAADPAGYAACCDALAGYDVRDELPRITAPTLVIGGIHDTATPLDHARELADGIPGAGLRTVATGHLAIEDPGAVAAALLTHFRAAGAASV</sequence>
<dbReference type="InterPro" id="IPR050266">
    <property type="entry name" value="AB_hydrolase_sf"/>
</dbReference>
<accession>A0A917KCL8</accession>
<gene>
    <name evidence="2" type="ORF">GCM10010121_016600</name>
</gene>
<organism evidence="2 3">
    <name type="scientific">Streptomyces brasiliensis</name>
    <dbReference type="NCBI Taxonomy" id="1954"/>
    <lineage>
        <taxon>Bacteria</taxon>
        <taxon>Bacillati</taxon>
        <taxon>Actinomycetota</taxon>
        <taxon>Actinomycetes</taxon>
        <taxon>Kitasatosporales</taxon>
        <taxon>Streptomycetaceae</taxon>
        <taxon>Streptomyces</taxon>
    </lineage>
</organism>